<evidence type="ECO:0000313" key="2">
    <source>
        <dbReference type="Proteomes" id="UP001529510"/>
    </source>
</evidence>
<sequence>MANGTAGNNHIGKSGLIPNGMPSTVVPCTPEKPLANGIPNGHAVLVQDSPFIGYIIAMHRKMMRTELYFLSSQKNRPSLFGMPLIVPCTVHTSKKDLYDAVWIQVSRLASPLPPQEASNHAQD</sequence>
<organism evidence="1 2">
    <name type="scientific">Cirrhinus mrigala</name>
    <name type="common">Mrigala</name>
    <dbReference type="NCBI Taxonomy" id="683832"/>
    <lineage>
        <taxon>Eukaryota</taxon>
        <taxon>Metazoa</taxon>
        <taxon>Chordata</taxon>
        <taxon>Craniata</taxon>
        <taxon>Vertebrata</taxon>
        <taxon>Euteleostomi</taxon>
        <taxon>Actinopterygii</taxon>
        <taxon>Neopterygii</taxon>
        <taxon>Teleostei</taxon>
        <taxon>Ostariophysi</taxon>
        <taxon>Cypriniformes</taxon>
        <taxon>Cyprinidae</taxon>
        <taxon>Labeoninae</taxon>
        <taxon>Labeonini</taxon>
        <taxon>Cirrhinus</taxon>
    </lineage>
</organism>
<dbReference type="Proteomes" id="UP001529510">
    <property type="component" value="Unassembled WGS sequence"/>
</dbReference>
<protein>
    <submittedName>
        <fullName evidence="1">Uncharacterized protein</fullName>
    </submittedName>
</protein>
<comment type="caution">
    <text evidence="1">The sequence shown here is derived from an EMBL/GenBank/DDBJ whole genome shotgun (WGS) entry which is preliminary data.</text>
</comment>
<name>A0ABD0PME1_CIRMR</name>
<gene>
    <name evidence="1" type="ORF">M9458_030421</name>
</gene>
<dbReference type="EMBL" id="JAMKFB020000015">
    <property type="protein sequence ID" value="KAL0174453.1"/>
    <property type="molecule type" value="Genomic_DNA"/>
</dbReference>
<feature type="non-terminal residue" evidence="1">
    <location>
        <position position="123"/>
    </location>
</feature>
<reference evidence="1 2" key="1">
    <citation type="submission" date="2024-05" db="EMBL/GenBank/DDBJ databases">
        <title>Genome sequencing and assembly of Indian major carp, Cirrhinus mrigala (Hamilton, 1822).</title>
        <authorList>
            <person name="Mohindra V."/>
            <person name="Chowdhury L.M."/>
            <person name="Lal K."/>
            <person name="Jena J.K."/>
        </authorList>
    </citation>
    <scope>NUCLEOTIDE SEQUENCE [LARGE SCALE GENOMIC DNA]</scope>
    <source>
        <strain evidence="1">CM1030</strain>
        <tissue evidence="1">Blood</tissue>
    </source>
</reference>
<dbReference type="AlphaFoldDB" id="A0ABD0PME1"/>
<accession>A0ABD0PME1</accession>
<evidence type="ECO:0000313" key="1">
    <source>
        <dbReference type="EMBL" id="KAL0174453.1"/>
    </source>
</evidence>
<proteinExistence type="predicted"/>
<keyword evidence="2" id="KW-1185">Reference proteome</keyword>